<dbReference type="Proteomes" id="UP000790787">
    <property type="component" value="Chromosome 6"/>
</dbReference>
<feature type="domain" description="BSD" evidence="2">
    <location>
        <begin position="143"/>
        <end position="188"/>
    </location>
</feature>
<dbReference type="SUPFAM" id="SSF140383">
    <property type="entry name" value="BSD domain-like"/>
    <property type="match status" value="1"/>
</dbReference>
<proteinExistence type="predicted"/>
<evidence type="ECO:0000259" key="2">
    <source>
        <dbReference type="PROSITE" id="PS50858"/>
    </source>
</evidence>
<sequence>MDLWQTARSFAEEAAKRSQEFTNEAVKRSQVLSMGSSKLSDVVSEASKRSKEIVAEASRRADQIKLQFPAAAAVSSLVDYSSSPQIALAAPSVAEHEKFGVTDELREFVKGISMNTFREFPLQDESEMYDTPTISNVRHDLTEFQETHAKLVLSSVKEISKLRYEICPRIMRERKFWRIYFILVNSHVAPYEKKYMDEVKMRSAEKAKVEEAKDISSAETTSTPVTRATTQTNKKASSSTADQDLDVFLLGEDSDEGPDDRDDASDDDFDMI</sequence>
<protein>
    <recommendedName>
        <fullName evidence="2">BSD domain-containing protein</fullName>
    </recommendedName>
</protein>
<dbReference type="SMART" id="SM00751">
    <property type="entry name" value="BSD"/>
    <property type="match status" value="1"/>
</dbReference>
<dbReference type="RefSeq" id="XP_016506265.1">
    <property type="nucleotide sequence ID" value="XM_016650779.1"/>
</dbReference>
<organism evidence="5">
    <name type="scientific">Nicotiana tabacum</name>
    <name type="common">Common tobacco</name>
    <dbReference type="NCBI Taxonomy" id="4097"/>
    <lineage>
        <taxon>Eukaryota</taxon>
        <taxon>Viridiplantae</taxon>
        <taxon>Streptophyta</taxon>
        <taxon>Embryophyta</taxon>
        <taxon>Tracheophyta</taxon>
        <taxon>Spermatophyta</taxon>
        <taxon>Magnoliopsida</taxon>
        <taxon>eudicotyledons</taxon>
        <taxon>Gunneridae</taxon>
        <taxon>Pentapetalae</taxon>
        <taxon>asterids</taxon>
        <taxon>lamiids</taxon>
        <taxon>Solanales</taxon>
        <taxon>Solanaceae</taxon>
        <taxon>Nicotianoideae</taxon>
        <taxon>Nicotianeae</taxon>
        <taxon>Nicotiana</taxon>
    </lineage>
</organism>
<name>A0A1S4CYR3_TOBAC</name>
<dbReference type="PANTHER" id="PTHR31923:SF1">
    <property type="entry name" value="BSD DOMAIN-CONTAINING PROTEIN"/>
    <property type="match status" value="1"/>
</dbReference>
<reference key="1">
    <citation type="journal article" date="2014" name="Nat. Commun.">
        <title>The tobacco genome sequence and its comparison with those of tomato and potato.</title>
        <authorList>
            <person name="Sierro N."/>
            <person name="Battey J.N."/>
            <person name="Ouadi S."/>
            <person name="Bakaher N."/>
            <person name="Bovet L."/>
            <person name="Willig A."/>
            <person name="Goepfert S."/>
            <person name="Peitsch M.C."/>
            <person name="Ivanov N.V."/>
        </authorList>
    </citation>
    <scope>NUCLEOTIDE SEQUENCE [LARGE SCALE GENOMIC DNA]</scope>
    <source>
        <strain>cv. TN90</strain>
    </source>
</reference>
<dbReference type="PANTHER" id="PTHR31923">
    <property type="entry name" value="BSD DOMAIN-CONTAINING PROTEIN"/>
    <property type="match status" value="1"/>
</dbReference>
<dbReference type="AlphaFoldDB" id="A0A1S4CYR3"/>
<evidence type="ECO:0000313" key="5">
    <source>
        <dbReference type="RefSeq" id="XP_016506266.1"/>
    </source>
</evidence>
<feature type="compositionally biased region" description="Polar residues" evidence="1">
    <location>
        <begin position="217"/>
        <end position="242"/>
    </location>
</feature>
<dbReference type="InterPro" id="IPR005607">
    <property type="entry name" value="BSD_dom"/>
</dbReference>
<accession>A0A1S4CYR3</accession>
<feature type="compositionally biased region" description="Acidic residues" evidence="1">
    <location>
        <begin position="252"/>
        <end position="272"/>
    </location>
</feature>
<dbReference type="OrthoDB" id="47923at2759"/>
<dbReference type="PROSITE" id="PS50858">
    <property type="entry name" value="BSD"/>
    <property type="match status" value="1"/>
</dbReference>
<dbReference type="KEGG" id="nta:107824063"/>
<dbReference type="PaxDb" id="4097-A0A1S4CYR3"/>
<reference evidence="4 5" key="2">
    <citation type="submission" date="2025-04" db="UniProtKB">
        <authorList>
            <consortium name="RefSeq"/>
        </authorList>
    </citation>
    <scope>IDENTIFICATION</scope>
</reference>
<evidence type="ECO:0000313" key="4">
    <source>
        <dbReference type="RefSeq" id="XP_016506265.1"/>
    </source>
</evidence>
<dbReference type="RefSeq" id="XP_016506266.1">
    <property type="nucleotide sequence ID" value="XM_016650780.1"/>
</dbReference>
<feature type="region of interest" description="Disordered" evidence="1">
    <location>
        <begin position="208"/>
        <end position="272"/>
    </location>
</feature>
<evidence type="ECO:0000256" key="1">
    <source>
        <dbReference type="SAM" id="MobiDB-lite"/>
    </source>
</evidence>
<gene>
    <name evidence="4 5" type="primary">LOC107824063</name>
</gene>
<dbReference type="GeneID" id="107824063"/>
<dbReference type="Pfam" id="PF03909">
    <property type="entry name" value="BSD"/>
    <property type="match status" value="1"/>
</dbReference>
<dbReference type="Gene3D" id="1.10.3970.10">
    <property type="entry name" value="BSD domain"/>
    <property type="match status" value="1"/>
</dbReference>
<evidence type="ECO:0000313" key="3">
    <source>
        <dbReference type="Proteomes" id="UP000790787"/>
    </source>
</evidence>
<dbReference type="InterPro" id="IPR035925">
    <property type="entry name" value="BSD_dom_sf"/>
</dbReference>
<dbReference type="OMA" id="RSHEITK"/>
<keyword evidence="3" id="KW-1185">Reference proteome</keyword>